<dbReference type="OrthoDB" id="9789836at2"/>
<evidence type="ECO:0000313" key="1">
    <source>
        <dbReference type="EMBL" id="SFH87779.1"/>
    </source>
</evidence>
<dbReference type="RefSeq" id="WP_075442718.1">
    <property type="nucleotide sequence ID" value="NZ_FOQK01000007.1"/>
</dbReference>
<dbReference type="Pfam" id="PF06230">
    <property type="entry name" value="LpxI_C"/>
    <property type="match status" value="1"/>
</dbReference>
<dbReference type="InterPro" id="IPR010415">
    <property type="entry name" value="LpxI_C"/>
</dbReference>
<dbReference type="InterPro" id="IPR043167">
    <property type="entry name" value="LpxI_C_sf"/>
</dbReference>
<dbReference type="Gene3D" id="3.40.50.20">
    <property type="match status" value="1"/>
</dbReference>
<dbReference type="Gene3D" id="3.40.140.80">
    <property type="match status" value="1"/>
</dbReference>
<sequence length="268" mass="29332">MEKIGLLAGIGFLPVECAKAARAQGYEVYVVALLPETEKCLQEYATDYQEIGVFKVGKILKYLRDKEVTQVTMIGKVTKELLYAHKTMPDFKTMQILMSLKNRKDDTVMEALVDVLEKNTGAKVVDQTALIRPLMPAAGTLTRRQPTAEERKDMEFGFKMAKEIGRMDVGQTVVVKDLAVMALEAIEGTDACIRRGGQLARGGAVVAKVAKPQQDKRFDVPAVGLTTLKTMVEVGAKALVIEAGETLLVEKDKVLQLADANDITIVAM</sequence>
<dbReference type="PANTHER" id="PTHR39962:SF1">
    <property type="entry name" value="LPXI FAMILY PROTEIN"/>
    <property type="match status" value="1"/>
</dbReference>
<dbReference type="PANTHER" id="PTHR39962">
    <property type="entry name" value="BLL4848 PROTEIN"/>
    <property type="match status" value="1"/>
</dbReference>
<reference evidence="1 2" key="1">
    <citation type="submission" date="2016-10" db="EMBL/GenBank/DDBJ databases">
        <authorList>
            <person name="de Groot N.N."/>
        </authorList>
    </citation>
    <scope>NUCLEOTIDE SEQUENCE [LARGE SCALE GENOMIC DNA]</scope>
    <source>
        <strain evidence="1 2">Z108</strain>
    </source>
</reference>
<organism evidence="1 2">
    <name type="scientific">Selenomonas ruminantium</name>
    <dbReference type="NCBI Taxonomy" id="971"/>
    <lineage>
        <taxon>Bacteria</taxon>
        <taxon>Bacillati</taxon>
        <taxon>Bacillota</taxon>
        <taxon>Negativicutes</taxon>
        <taxon>Selenomonadales</taxon>
        <taxon>Selenomonadaceae</taxon>
        <taxon>Selenomonas</taxon>
    </lineage>
</organism>
<dbReference type="Proteomes" id="UP000183639">
    <property type="component" value="Unassembled WGS sequence"/>
</dbReference>
<dbReference type="AlphaFoldDB" id="A0A1I3DMH2"/>
<accession>A0A1I3DMH2</accession>
<name>A0A1I3DMH2_SELRU</name>
<protein>
    <submittedName>
        <fullName evidence="1">Uncharacterized protein</fullName>
    </submittedName>
</protein>
<dbReference type="InterPro" id="IPR041255">
    <property type="entry name" value="LpxI_N"/>
</dbReference>
<proteinExistence type="predicted"/>
<gene>
    <name evidence="1" type="ORF">SAMN04487861_10722</name>
</gene>
<dbReference type="EMBL" id="FOQK01000007">
    <property type="protein sequence ID" value="SFH87779.1"/>
    <property type="molecule type" value="Genomic_DNA"/>
</dbReference>
<evidence type="ECO:0000313" key="2">
    <source>
        <dbReference type="Proteomes" id="UP000183639"/>
    </source>
</evidence>
<dbReference type="InterPro" id="IPR053174">
    <property type="entry name" value="LpxI"/>
</dbReference>
<dbReference type="Pfam" id="PF17930">
    <property type="entry name" value="LpxI_N"/>
    <property type="match status" value="1"/>
</dbReference>